<evidence type="ECO:0000313" key="3">
    <source>
        <dbReference type="Proteomes" id="UP000257109"/>
    </source>
</evidence>
<comment type="caution">
    <text evidence="2">The sequence shown here is derived from an EMBL/GenBank/DDBJ whole genome shotgun (WGS) entry which is preliminary data.</text>
</comment>
<gene>
    <name evidence="2" type="ORF">CR513_06826</name>
</gene>
<sequence length="282" mass="33976">MIKDNPKEMTDSFFPKSFHYIPNNPLKTQRFNEFVLVDTDYVEITHTRDNKDNINQPLFDPKPFSRMFNPTGYTYYDYMKAWSNILYINPEKHSWFVWLKRGITLKFPKWFVKWFYNFGPTPNIFPLDILEVYNYFRDNSTYVPRYKLVSFVASQSITWILAWEYLVIPQFEDENIELKLLTRRIKVRWWKKFNHDLISKAKKIEWLKTNKSKNNPIHKTELNKESLFLLEKQHLMVDLVASTSAEEFFNKEKSIQGTSSQDKSDEGSNQSNSYLRNEDMFD</sequence>
<dbReference type="OrthoDB" id="1735266at2759"/>
<dbReference type="PANTHER" id="PTHR48434:SF1">
    <property type="entry name" value="(RAPE) HYPOTHETICAL PROTEIN"/>
    <property type="match status" value="1"/>
</dbReference>
<dbReference type="AlphaFoldDB" id="A0A371I1K3"/>
<feature type="non-terminal residue" evidence="2">
    <location>
        <position position="1"/>
    </location>
</feature>
<feature type="region of interest" description="Disordered" evidence="1">
    <location>
        <begin position="253"/>
        <end position="282"/>
    </location>
</feature>
<accession>A0A371I1K3</accession>
<proteinExistence type="predicted"/>
<protein>
    <submittedName>
        <fullName evidence="2">Uncharacterized protein</fullName>
    </submittedName>
</protein>
<name>A0A371I1K3_MUCPR</name>
<dbReference type="PANTHER" id="PTHR48434">
    <property type="entry name" value="(RAPE) HYPOTHETICAL PROTEIN"/>
    <property type="match status" value="1"/>
</dbReference>
<feature type="compositionally biased region" description="Polar residues" evidence="1">
    <location>
        <begin position="255"/>
        <end position="275"/>
    </location>
</feature>
<organism evidence="2 3">
    <name type="scientific">Mucuna pruriens</name>
    <name type="common">Velvet bean</name>
    <name type="synonym">Dolichos pruriens</name>
    <dbReference type="NCBI Taxonomy" id="157652"/>
    <lineage>
        <taxon>Eukaryota</taxon>
        <taxon>Viridiplantae</taxon>
        <taxon>Streptophyta</taxon>
        <taxon>Embryophyta</taxon>
        <taxon>Tracheophyta</taxon>
        <taxon>Spermatophyta</taxon>
        <taxon>Magnoliopsida</taxon>
        <taxon>eudicotyledons</taxon>
        <taxon>Gunneridae</taxon>
        <taxon>Pentapetalae</taxon>
        <taxon>rosids</taxon>
        <taxon>fabids</taxon>
        <taxon>Fabales</taxon>
        <taxon>Fabaceae</taxon>
        <taxon>Papilionoideae</taxon>
        <taxon>50 kb inversion clade</taxon>
        <taxon>NPAAA clade</taxon>
        <taxon>indigoferoid/millettioid clade</taxon>
        <taxon>Phaseoleae</taxon>
        <taxon>Mucuna</taxon>
    </lineage>
</organism>
<keyword evidence="3" id="KW-1185">Reference proteome</keyword>
<evidence type="ECO:0000313" key="2">
    <source>
        <dbReference type="EMBL" id="RDY08891.1"/>
    </source>
</evidence>
<dbReference type="Proteomes" id="UP000257109">
    <property type="component" value="Unassembled WGS sequence"/>
</dbReference>
<reference evidence="2" key="1">
    <citation type="submission" date="2018-05" db="EMBL/GenBank/DDBJ databases">
        <title>Draft genome of Mucuna pruriens seed.</title>
        <authorList>
            <person name="Nnadi N.E."/>
            <person name="Vos R."/>
            <person name="Hasami M.H."/>
            <person name="Devisetty U.K."/>
            <person name="Aguiy J.C."/>
        </authorList>
    </citation>
    <scope>NUCLEOTIDE SEQUENCE [LARGE SCALE GENOMIC DNA]</scope>
    <source>
        <strain evidence="2">JCA_2017</strain>
    </source>
</reference>
<evidence type="ECO:0000256" key="1">
    <source>
        <dbReference type="SAM" id="MobiDB-lite"/>
    </source>
</evidence>
<dbReference type="EMBL" id="QJKJ01001188">
    <property type="protein sequence ID" value="RDY08891.1"/>
    <property type="molecule type" value="Genomic_DNA"/>
</dbReference>